<name>A0ABN2EWM2_9ACTN</name>
<dbReference type="PANTHER" id="PTHR11895">
    <property type="entry name" value="TRANSAMIDASE"/>
    <property type="match status" value="1"/>
</dbReference>
<dbReference type="RefSeq" id="WP_344107925.1">
    <property type="nucleotide sequence ID" value="NZ_BAAANE010000001.1"/>
</dbReference>
<evidence type="ECO:0000313" key="2">
    <source>
        <dbReference type="EMBL" id="GAA1620330.1"/>
    </source>
</evidence>
<protein>
    <submittedName>
        <fullName evidence="2">Amidase</fullName>
    </submittedName>
</protein>
<reference evidence="2 3" key="1">
    <citation type="journal article" date="2019" name="Int. J. Syst. Evol. Microbiol.">
        <title>The Global Catalogue of Microorganisms (GCM) 10K type strain sequencing project: providing services to taxonomists for standard genome sequencing and annotation.</title>
        <authorList>
            <consortium name="The Broad Institute Genomics Platform"/>
            <consortium name="The Broad Institute Genome Sequencing Center for Infectious Disease"/>
            <person name="Wu L."/>
            <person name="Ma J."/>
        </authorList>
    </citation>
    <scope>NUCLEOTIDE SEQUENCE [LARGE SCALE GENOMIC DNA]</scope>
    <source>
        <strain evidence="2 3">JCM 14306</strain>
    </source>
</reference>
<dbReference type="EMBL" id="BAAANE010000001">
    <property type="protein sequence ID" value="GAA1620330.1"/>
    <property type="molecule type" value="Genomic_DNA"/>
</dbReference>
<proteinExistence type="predicted"/>
<evidence type="ECO:0000313" key="3">
    <source>
        <dbReference type="Proteomes" id="UP001501319"/>
    </source>
</evidence>
<dbReference type="Proteomes" id="UP001501319">
    <property type="component" value="Unassembled WGS sequence"/>
</dbReference>
<dbReference type="InterPro" id="IPR036928">
    <property type="entry name" value="AS_sf"/>
</dbReference>
<dbReference type="PANTHER" id="PTHR11895:SF67">
    <property type="entry name" value="AMIDASE DOMAIN-CONTAINING PROTEIN"/>
    <property type="match status" value="1"/>
</dbReference>
<sequence length="423" mass="43992">MESIEELAASVRSGEIDPVELVERALKRAEETAELNAVVQLDAEGARRAAAEHDRTGALAGIPVLVKEIIEVEGLPFRCGSRSMDRVSTEDADVVRRLRAAGAIVIGLSHSHEFAYGCTGTSNRVGPCHNPHDPSRITGGSSAGAGAAVAAGVVPLAIGTDTAGSIRIPAALCGVVGLKPARDTLSADGVFPLAQSLDHVGVLTATVADAQYALDALSGQARTPRTAGPPRLGLVSNAEHRDHSAEVGQAWEAALGRLQAAGATTSEVELPDWAATNRTGVDLQGPEAVANHAGRDTRAYQPDVQQRLRDAAEVPAWRYVQAREDAAALTATVEVILSQVDALLLPTVPIVAPAIDEVAADSVAIRARLMRNTRLANLTGHPTYSIPLPSPGLPVGLQIIAIDNQAAWAAAGWIEQALTSRPA</sequence>
<dbReference type="InterPro" id="IPR023631">
    <property type="entry name" value="Amidase_dom"/>
</dbReference>
<dbReference type="SUPFAM" id="SSF75304">
    <property type="entry name" value="Amidase signature (AS) enzymes"/>
    <property type="match status" value="1"/>
</dbReference>
<dbReference type="Gene3D" id="3.90.1300.10">
    <property type="entry name" value="Amidase signature (AS) domain"/>
    <property type="match status" value="1"/>
</dbReference>
<accession>A0ABN2EWM2</accession>
<feature type="domain" description="Amidase" evidence="1">
    <location>
        <begin position="20"/>
        <end position="401"/>
    </location>
</feature>
<dbReference type="Pfam" id="PF01425">
    <property type="entry name" value="Amidase"/>
    <property type="match status" value="1"/>
</dbReference>
<comment type="caution">
    <text evidence="2">The sequence shown here is derived from an EMBL/GenBank/DDBJ whole genome shotgun (WGS) entry which is preliminary data.</text>
</comment>
<gene>
    <name evidence="2" type="ORF">GCM10009744_03960</name>
</gene>
<keyword evidence="3" id="KW-1185">Reference proteome</keyword>
<dbReference type="InterPro" id="IPR000120">
    <property type="entry name" value="Amidase"/>
</dbReference>
<organism evidence="2 3">
    <name type="scientific">Kribbella alba</name>
    <dbReference type="NCBI Taxonomy" id="190197"/>
    <lineage>
        <taxon>Bacteria</taxon>
        <taxon>Bacillati</taxon>
        <taxon>Actinomycetota</taxon>
        <taxon>Actinomycetes</taxon>
        <taxon>Propionibacteriales</taxon>
        <taxon>Kribbellaceae</taxon>
        <taxon>Kribbella</taxon>
    </lineage>
</organism>
<evidence type="ECO:0000259" key="1">
    <source>
        <dbReference type="Pfam" id="PF01425"/>
    </source>
</evidence>